<evidence type="ECO:0000256" key="4">
    <source>
        <dbReference type="ARBA" id="ARBA00022475"/>
    </source>
</evidence>
<gene>
    <name evidence="10" type="ORF">EHV23_06680</name>
</gene>
<dbReference type="EMBL" id="RRUE01000001">
    <property type="protein sequence ID" value="RRN45816.1"/>
    <property type="molecule type" value="Genomic_DNA"/>
</dbReference>
<dbReference type="GO" id="GO:0009636">
    <property type="term" value="P:response to toxic substance"/>
    <property type="evidence" value="ECO:0007669"/>
    <property type="project" value="UniProtKB-ARBA"/>
</dbReference>
<dbReference type="OrthoDB" id="9176627at2"/>
<proteinExistence type="inferred from homology"/>
<evidence type="ECO:0000256" key="8">
    <source>
        <dbReference type="ARBA" id="ARBA00023136"/>
    </source>
</evidence>
<evidence type="ECO:0000256" key="1">
    <source>
        <dbReference type="ARBA" id="ARBA00004429"/>
    </source>
</evidence>
<dbReference type="SUPFAM" id="SSF82866">
    <property type="entry name" value="Multidrug efflux transporter AcrB transmembrane domain"/>
    <property type="match status" value="2"/>
</dbReference>
<dbReference type="AlphaFoldDB" id="A0A426FSZ7"/>
<dbReference type="InterPro" id="IPR001036">
    <property type="entry name" value="Acrflvin-R"/>
</dbReference>
<feature type="transmembrane region" description="Helical" evidence="9">
    <location>
        <begin position="931"/>
        <end position="955"/>
    </location>
</feature>
<feature type="transmembrane region" description="Helical" evidence="9">
    <location>
        <begin position="340"/>
        <end position="359"/>
    </location>
</feature>
<dbReference type="NCBIfam" id="TIGR00915">
    <property type="entry name" value="2A0602"/>
    <property type="match status" value="1"/>
</dbReference>
<dbReference type="GO" id="GO:0005886">
    <property type="term" value="C:plasma membrane"/>
    <property type="evidence" value="ECO:0007669"/>
    <property type="project" value="UniProtKB-SubCell"/>
</dbReference>
<accession>A0A426FSZ7</accession>
<evidence type="ECO:0000256" key="6">
    <source>
        <dbReference type="ARBA" id="ARBA00022692"/>
    </source>
</evidence>
<keyword evidence="3 9" id="KW-0813">Transport</keyword>
<evidence type="ECO:0000313" key="10">
    <source>
        <dbReference type="EMBL" id="RRN45816.1"/>
    </source>
</evidence>
<feature type="transmembrane region" description="Helical" evidence="9">
    <location>
        <begin position="905"/>
        <end position="925"/>
    </location>
</feature>
<keyword evidence="4" id="KW-1003">Cell membrane</keyword>
<feature type="transmembrane region" description="Helical" evidence="9">
    <location>
        <begin position="470"/>
        <end position="497"/>
    </location>
</feature>
<dbReference type="SUPFAM" id="SSF82693">
    <property type="entry name" value="Multidrug efflux transporter AcrB pore domain, PN1, PN2, PC1 and PC2 subdomains"/>
    <property type="match status" value="4"/>
</dbReference>
<feature type="transmembrane region" description="Helical" evidence="9">
    <location>
        <begin position="546"/>
        <end position="564"/>
    </location>
</feature>
<feature type="transmembrane region" description="Helical" evidence="9">
    <location>
        <begin position="392"/>
        <end position="413"/>
    </location>
</feature>
<feature type="transmembrane region" description="Helical" evidence="9">
    <location>
        <begin position="976"/>
        <end position="997"/>
    </location>
</feature>
<keyword evidence="11" id="KW-1185">Reference proteome</keyword>
<dbReference type="Gene3D" id="3.30.70.1320">
    <property type="entry name" value="Multidrug efflux transporter AcrB pore domain like"/>
    <property type="match status" value="1"/>
</dbReference>
<dbReference type="Pfam" id="PF00873">
    <property type="entry name" value="ACR_tran"/>
    <property type="match status" value="1"/>
</dbReference>
<dbReference type="FunFam" id="3.30.70.1430:FF:000002">
    <property type="entry name" value="Efflux pump membrane transporter"/>
    <property type="match status" value="1"/>
</dbReference>
<protein>
    <recommendedName>
        <fullName evidence="9">Efflux pump membrane transporter</fullName>
    </recommendedName>
</protein>
<dbReference type="Gene3D" id="3.30.70.1440">
    <property type="entry name" value="Multidrug efflux transporter AcrB pore domain"/>
    <property type="match status" value="1"/>
</dbReference>
<dbReference type="FunFam" id="3.30.70.1430:FF:000001">
    <property type="entry name" value="Efflux pump membrane transporter"/>
    <property type="match status" value="1"/>
</dbReference>
<evidence type="ECO:0000256" key="7">
    <source>
        <dbReference type="ARBA" id="ARBA00022989"/>
    </source>
</evidence>
<feature type="transmembrane region" description="Helical" evidence="9">
    <location>
        <begin position="366"/>
        <end position="386"/>
    </location>
</feature>
<dbReference type="PANTHER" id="PTHR32063:SF13">
    <property type="entry name" value="MULTIDRUG EFFLUX PUMP SUBUNIT ACRB-RELATED"/>
    <property type="match status" value="1"/>
</dbReference>
<evidence type="ECO:0000256" key="5">
    <source>
        <dbReference type="ARBA" id="ARBA00022519"/>
    </source>
</evidence>
<dbReference type="InterPro" id="IPR027463">
    <property type="entry name" value="AcrB_DN_DC_subdom"/>
</dbReference>
<evidence type="ECO:0000256" key="3">
    <source>
        <dbReference type="ARBA" id="ARBA00022448"/>
    </source>
</evidence>
<keyword evidence="5 9" id="KW-0997">Cell inner membrane</keyword>
<keyword evidence="8 9" id="KW-0472">Membrane</keyword>
<dbReference type="RefSeq" id="WP_125095243.1">
    <property type="nucleotide sequence ID" value="NZ_RRUE01000001.1"/>
</dbReference>
<organism evidence="10 11">
    <name type="scientific">Lautropia dentalis</name>
    <dbReference type="NCBI Taxonomy" id="2490857"/>
    <lineage>
        <taxon>Bacteria</taxon>
        <taxon>Pseudomonadati</taxon>
        <taxon>Pseudomonadota</taxon>
        <taxon>Betaproteobacteria</taxon>
        <taxon>Burkholderiales</taxon>
        <taxon>Burkholderiaceae</taxon>
        <taxon>Lautropia</taxon>
    </lineage>
</organism>
<reference evidence="10 11" key="1">
    <citation type="submission" date="2018-11" db="EMBL/GenBank/DDBJ databases">
        <title>Genome sequencing of Lautropia sp. KCOM 2505 (= ChDC F240).</title>
        <authorList>
            <person name="Kook J.-K."/>
            <person name="Park S.-N."/>
            <person name="Lim Y.K."/>
        </authorList>
    </citation>
    <scope>NUCLEOTIDE SEQUENCE [LARGE SCALE GENOMIC DNA]</scope>
    <source>
        <strain evidence="10 11">KCOM 2505</strain>
    </source>
</reference>
<dbReference type="GO" id="GO:0042910">
    <property type="term" value="F:xenobiotic transmembrane transporter activity"/>
    <property type="evidence" value="ECO:0007669"/>
    <property type="project" value="TreeGrafter"/>
</dbReference>
<dbReference type="NCBIfam" id="NF000282">
    <property type="entry name" value="RND_permease_1"/>
    <property type="match status" value="1"/>
</dbReference>
<sequence>MARFFIHRPIFAWVVALFLMVIGVVSITQLPISQYPKVAPPTIQVSVTYPGASAQTLEDSVLSVIEREMNGSPGLMYMEAVAQANGTGTLTLTFENGTNEDLAQVDVQNRLSKATPRLPSAVTQQGVSVDKSRSNFLMFVMLSSDDPSFDTTALGDYAARNILPEVQRVDGVGSAQQFGAERSMRIWLDPSKLENYKLSAADVNAAIQAQNVQISAGAIGELPNTPGTTLTATVVAPGQLNTVEGFGDIVLRSATDGAAVRLKDVARIELGSQSYATSARLDGKPAVGIGVQLSSSGNALATARAVQKRLDELSQYFPQGVKAQIPYDSSGFVDISIEQVVHTLVEAIVLVFIVMFIFLQNVRYTLIPTIVVPVTLLATFGVLLALGMSINVLTMFGMVLVIGIVVDDAIIVVENVERIMSEEGLPPKEATLKAMGQISSAVIGVTVVLVSVFIPLAFFGGAVGNIYRQFSAVMATSIGFSAFMALSLTPALCASFLKPVEAGHHHVQRGFFSRLFSRFFGWFNRGFAASAKRYESSMAKIIRRSGWWMLLYAVIIGVTGFFFMRLPTGFLPQEDQGYIIVNVQLPAGASQERTKAVMSQIEDYMLKQPEVDHMVGVLGFSFSGRGQNAGLAFVPLKNWDERKGEGQSATALAGRAFRQLATIRDAFIYPLNPPAISELGRGNGVAIRLQDRGSKGHEALLAARNQLMGMVLSNPNSGVATMRPDGLEDAPQLQVDIDRNKASALGVPFASISSTLSTMLGSSYINDFPNSGRLQRVIVQADAPARMLPEDLLKLNVLNSSGQPVPFSSFASVRWAMGAMQTVRYNGYPTMRVDADPKPGVSTGQLMAELEQAVKQLPAGFSLEWTGISFEEKRSGDQVYTLYAFSILAIFLCLAALYESWSIPFSVMLVVPLGLLGVILATTWGGLENDVYFKLGMITIIGLSAKNAILIIEFAKELHERDGKSVVAAALQAAHLRFRPILMTSLAFTLGVIPLAVATGASSASQKAIGIGVTGGMITATVLGLMFVPMFYVIVMWLFRRGETGAQPKKQPERISHDNQY</sequence>
<dbReference type="Gene3D" id="1.20.1640.10">
    <property type="entry name" value="Multidrug efflux transporter AcrB transmembrane domain"/>
    <property type="match status" value="2"/>
</dbReference>
<feature type="transmembrane region" description="Helical" evidence="9">
    <location>
        <begin position="434"/>
        <end position="458"/>
    </location>
</feature>
<evidence type="ECO:0000256" key="9">
    <source>
        <dbReference type="RuleBase" id="RU364070"/>
    </source>
</evidence>
<dbReference type="PRINTS" id="PR00702">
    <property type="entry name" value="ACRIFLAVINRP"/>
</dbReference>
<keyword evidence="6 9" id="KW-0812">Transmembrane</keyword>
<dbReference type="FunFam" id="1.20.1640.10:FF:000001">
    <property type="entry name" value="Efflux pump membrane transporter"/>
    <property type="match status" value="1"/>
</dbReference>
<dbReference type="SUPFAM" id="SSF82714">
    <property type="entry name" value="Multidrug efflux transporter AcrB TolC docking domain, DN and DC subdomains"/>
    <property type="match status" value="2"/>
</dbReference>
<evidence type="ECO:0000313" key="11">
    <source>
        <dbReference type="Proteomes" id="UP000270261"/>
    </source>
</evidence>
<keyword evidence="7 9" id="KW-1133">Transmembrane helix</keyword>
<dbReference type="Proteomes" id="UP000270261">
    <property type="component" value="Unassembled WGS sequence"/>
</dbReference>
<dbReference type="GO" id="GO:0015562">
    <property type="term" value="F:efflux transmembrane transporter activity"/>
    <property type="evidence" value="ECO:0007669"/>
    <property type="project" value="InterPro"/>
</dbReference>
<dbReference type="Gene3D" id="3.30.70.1430">
    <property type="entry name" value="Multidrug efflux transporter AcrB pore domain"/>
    <property type="match status" value="2"/>
</dbReference>
<name>A0A426FSZ7_9BURK</name>
<evidence type="ECO:0000256" key="2">
    <source>
        <dbReference type="ARBA" id="ARBA00010942"/>
    </source>
</evidence>
<dbReference type="Gene3D" id="3.30.2090.10">
    <property type="entry name" value="Multidrug efflux transporter AcrB TolC docking domain, DN and DC subdomains"/>
    <property type="match status" value="2"/>
</dbReference>
<feature type="transmembrane region" description="Helical" evidence="9">
    <location>
        <begin position="880"/>
        <end position="898"/>
    </location>
</feature>
<feature type="transmembrane region" description="Helical" evidence="9">
    <location>
        <begin position="12"/>
        <end position="32"/>
    </location>
</feature>
<comment type="caution">
    <text evidence="10">The sequence shown here is derived from an EMBL/GenBank/DDBJ whole genome shotgun (WGS) entry which is preliminary data.</text>
</comment>
<comment type="subcellular location">
    <subcellularLocation>
        <location evidence="1 9">Cell inner membrane</location>
        <topology evidence="1 9">Multi-pass membrane protein</topology>
    </subcellularLocation>
</comment>
<comment type="similarity">
    <text evidence="2 9">Belongs to the resistance-nodulation-cell division (RND) (TC 2.A.6) family.</text>
</comment>
<dbReference type="PANTHER" id="PTHR32063">
    <property type="match status" value="1"/>
</dbReference>
<feature type="transmembrane region" description="Helical" evidence="9">
    <location>
        <begin position="1017"/>
        <end position="1039"/>
    </location>
</feature>
<dbReference type="InterPro" id="IPR004764">
    <property type="entry name" value="MdtF-like"/>
</dbReference>